<keyword evidence="5" id="KW-0862">Zinc</keyword>
<dbReference type="SUPFAM" id="SSF57716">
    <property type="entry name" value="Glucocorticoid receptor-like (DNA-binding domain)"/>
    <property type="match status" value="1"/>
</dbReference>
<evidence type="ECO:0000259" key="13">
    <source>
        <dbReference type="PROSITE" id="PS50950"/>
    </source>
</evidence>
<evidence type="ECO:0000256" key="1">
    <source>
        <dbReference type="ARBA" id="ARBA00004642"/>
    </source>
</evidence>
<evidence type="ECO:0000256" key="9">
    <source>
        <dbReference type="ARBA" id="ARBA00023163"/>
    </source>
</evidence>
<dbReference type="InterPro" id="IPR006612">
    <property type="entry name" value="THAP_Znf"/>
</dbReference>
<evidence type="ECO:0000256" key="3">
    <source>
        <dbReference type="ARBA" id="ARBA00022723"/>
    </source>
</evidence>
<dbReference type="OrthoDB" id="7698657at2759"/>
<gene>
    <name evidence="15" type="primary">LOC112466596</name>
</gene>
<comment type="subcellular location">
    <subcellularLocation>
        <location evidence="1">Nucleus</location>
        <location evidence="1">Nucleoplasm</location>
    </subcellularLocation>
</comment>
<dbReference type="PANTHER" id="PTHR46600:SF1">
    <property type="entry name" value="THAP DOMAIN-CONTAINING PROTEIN 1"/>
    <property type="match status" value="1"/>
</dbReference>
<dbReference type="PROSITE" id="PS50950">
    <property type="entry name" value="ZF_THAP"/>
    <property type="match status" value="1"/>
</dbReference>
<sequence>MSKSSKYCAVPNCKTGYKSLKIKSSFFRVPTNSERLKKWQAAIPGKKLIPSHLVCEKHFEEKYIFRKYIKHDANGKVIAEVIYKRPRLDESAVPTIFESNGQIFKSIQKEELDIVDTYLENEIAASPTHNSFDVTVTINESPILKVEPETEFILPDLPNDVAKEEATDLAFTNITNEPIAAETPVPATCDTTFNISSVTITEKTATDLAFTNITNEPIAAETPVLVTTCGTTYNISSVTITENKSSAHPDNSGGYSVTLPMPWIVGQLPRSQSNQYLVFLYTITLKRQKTDIPITQRCVTLDEQKNLRYYIYGNLVNTDATNLVQKLDNITMLPSILINFQYKSLCCGMGDVKVRFMQAEDTFKNYVDQWHHGECSLLCSRRRCDSCAKLRRKVLQKERRSINPHYGIRTSGLSSPVDKYKLQVIRRKINILRKRREKNQAKENRQN</sequence>
<keyword evidence="11" id="KW-0131">Cell cycle</keyword>
<dbReference type="GO" id="GO:0005654">
    <property type="term" value="C:nucleoplasm"/>
    <property type="evidence" value="ECO:0007669"/>
    <property type="project" value="UniProtKB-SubCell"/>
</dbReference>
<dbReference type="Pfam" id="PF05485">
    <property type="entry name" value="THAP"/>
    <property type="match status" value="1"/>
</dbReference>
<keyword evidence="3" id="KW-0479">Metal-binding</keyword>
<keyword evidence="8 12" id="KW-0238">DNA-binding</keyword>
<dbReference type="GO" id="GO:0043565">
    <property type="term" value="F:sequence-specific DNA binding"/>
    <property type="evidence" value="ECO:0007669"/>
    <property type="project" value="InterPro"/>
</dbReference>
<feature type="domain" description="THAP-type" evidence="13">
    <location>
        <begin position="1"/>
        <end position="97"/>
    </location>
</feature>
<dbReference type="PANTHER" id="PTHR46600">
    <property type="entry name" value="THAP DOMAIN-CONTAINING"/>
    <property type="match status" value="1"/>
</dbReference>
<keyword evidence="7" id="KW-0175">Coiled coil</keyword>
<proteinExistence type="inferred from homology"/>
<evidence type="ECO:0000256" key="12">
    <source>
        <dbReference type="PROSITE-ProRule" id="PRU00309"/>
    </source>
</evidence>
<keyword evidence="9" id="KW-0804">Transcription</keyword>
<comment type="similarity">
    <text evidence="2">Belongs to the THAP1 family.</text>
</comment>
<keyword evidence="4 12" id="KW-0863">Zinc-finger</keyword>
<dbReference type="RefSeq" id="XP_024890535.1">
    <property type="nucleotide sequence ID" value="XM_025034767.1"/>
</dbReference>
<evidence type="ECO:0000256" key="6">
    <source>
        <dbReference type="ARBA" id="ARBA00023015"/>
    </source>
</evidence>
<name>A0A6J1RCM6_9HYME</name>
<accession>A0A6J1RCM6</accession>
<dbReference type="GeneID" id="112466596"/>
<evidence type="ECO:0000256" key="8">
    <source>
        <dbReference type="ARBA" id="ARBA00023125"/>
    </source>
</evidence>
<keyword evidence="6" id="KW-0805">Transcription regulation</keyword>
<dbReference type="AlphaFoldDB" id="A0A6J1RCM6"/>
<evidence type="ECO:0000256" key="2">
    <source>
        <dbReference type="ARBA" id="ARBA00006177"/>
    </source>
</evidence>
<dbReference type="InterPro" id="IPR026516">
    <property type="entry name" value="THAP1/10"/>
</dbReference>
<protein>
    <submittedName>
        <fullName evidence="15">Uncharacterized protein LOC112466596</fullName>
    </submittedName>
</protein>
<keyword evidence="14" id="KW-1185">Reference proteome</keyword>
<evidence type="ECO:0000256" key="4">
    <source>
        <dbReference type="ARBA" id="ARBA00022771"/>
    </source>
</evidence>
<organism evidence="14 15">
    <name type="scientific">Temnothorax curvispinosus</name>
    <dbReference type="NCBI Taxonomy" id="300111"/>
    <lineage>
        <taxon>Eukaryota</taxon>
        <taxon>Metazoa</taxon>
        <taxon>Ecdysozoa</taxon>
        <taxon>Arthropoda</taxon>
        <taxon>Hexapoda</taxon>
        <taxon>Insecta</taxon>
        <taxon>Pterygota</taxon>
        <taxon>Neoptera</taxon>
        <taxon>Endopterygota</taxon>
        <taxon>Hymenoptera</taxon>
        <taxon>Apocrita</taxon>
        <taxon>Aculeata</taxon>
        <taxon>Formicoidea</taxon>
        <taxon>Formicidae</taxon>
        <taxon>Myrmicinae</taxon>
        <taxon>Temnothorax</taxon>
    </lineage>
</organism>
<evidence type="ECO:0000313" key="14">
    <source>
        <dbReference type="Proteomes" id="UP000504618"/>
    </source>
</evidence>
<keyword evidence="10" id="KW-0539">Nucleus</keyword>
<evidence type="ECO:0000256" key="10">
    <source>
        <dbReference type="ARBA" id="ARBA00023242"/>
    </source>
</evidence>
<dbReference type="SMART" id="SM00980">
    <property type="entry name" value="THAP"/>
    <property type="match status" value="1"/>
</dbReference>
<dbReference type="Proteomes" id="UP000504618">
    <property type="component" value="Unplaced"/>
</dbReference>
<evidence type="ECO:0000256" key="5">
    <source>
        <dbReference type="ARBA" id="ARBA00022833"/>
    </source>
</evidence>
<dbReference type="GO" id="GO:0008270">
    <property type="term" value="F:zinc ion binding"/>
    <property type="evidence" value="ECO:0007669"/>
    <property type="project" value="UniProtKB-KW"/>
</dbReference>
<evidence type="ECO:0000256" key="7">
    <source>
        <dbReference type="ARBA" id="ARBA00023054"/>
    </source>
</evidence>
<dbReference type="SMART" id="SM00692">
    <property type="entry name" value="DM3"/>
    <property type="match status" value="1"/>
</dbReference>
<evidence type="ECO:0000256" key="11">
    <source>
        <dbReference type="ARBA" id="ARBA00023306"/>
    </source>
</evidence>
<reference evidence="15" key="1">
    <citation type="submission" date="2025-08" db="UniProtKB">
        <authorList>
            <consortium name="RefSeq"/>
        </authorList>
    </citation>
    <scope>IDENTIFICATION</scope>
    <source>
        <tissue evidence="15">Whole body</tissue>
    </source>
</reference>
<evidence type="ECO:0000313" key="15">
    <source>
        <dbReference type="RefSeq" id="XP_024890535.1"/>
    </source>
</evidence>